<gene>
    <name evidence="1" type="ORF">D7V64_14980</name>
</gene>
<evidence type="ECO:0000313" key="1">
    <source>
        <dbReference type="EMBL" id="RKG48649.1"/>
    </source>
</evidence>
<sequence>MEFEVQAKSNNANDIDIFLPVESLDKAFEVAEQQKTVENCYVFIVRKGSKPKDYPFQLHKWQRCEYSGINEWEETNSFTIFLGKYPQYDPETGKSCS</sequence>
<dbReference type="AlphaFoldDB" id="A0A3A8FR48"/>
<name>A0A3A8FR48_9GAMM</name>
<accession>A0A3A8FR48</accession>
<protein>
    <submittedName>
        <fullName evidence="1">Uncharacterized protein</fullName>
    </submittedName>
</protein>
<proteinExistence type="predicted"/>
<reference evidence="1 2" key="1">
    <citation type="submission" date="2018-09" db="EMBL/GenBank/DDBJ databases">
        <title>The draft genome of Acinetobacter spp. strains.</title>
        <authorList>
            <person name="Qin J."/>
            <person name="Feng Y."/>
            <person name="Zong Z."/>
        </authorList>
    </citation>
    <scope>NUCLEOTIDE SEQUENCE [LARGE SCALE GENOMIC DNA]</scope>
    <source>
        <strain evidence="1 2">WCHAc060002</strain>
    </source>
</reference>
<dbReference type="Proteomes" id="UP000281084">
    <property type="component" value="Unassembled WGS sequence"/>
</dbReference>
<evidence type="ECO:0000313" key="2">
    <source>
        <dbReference type="Proteomes" id="UP000281084"/>
    </source>
</evidence>
<dbReference type="RefSeq" id="WP_120368204.1">
    <property type="nucleotide sequence ID" value="NZ_RAXZ01000031.1"/>
</dbReference>
<organism evidence="1 2">
    <name type="scientific">Acinetobacter cumulans</name>
    <dbReference type="NCBI Taxonomy" id="2136182"/>
    <lineage>
        <taxon>Bacteria</taxon>
        <taxon>Pseudomonadati</taxon>
        <taxon>Pseudomonadota</taxon>
        <taxon>Gammaproteobacteria</taxon>
        <taxon>Moraxellales</taxon>
        <taxon>Moraxellaceae</taxon>
        <taxon>Acinetobacter</taxon>
    </lineage>
</organism>
<comment type="caution">
    <text evidence="1">The sequence shown here is derived from an EMBL/GenBank/DDBJ whole genome shotgun (WGS) entry which is preliminary data.</text>
</comment>
<dbReference type="EMBL" id="RAXZ01000031">
    <property type="protein sequence ID" value="RKG48649.1"/>
    <property type="molecule type" value="Genomic_DNA"/>
</dbReference>